<evidence type="ECO:0000313" key="2">
    <source>
        <dbReference type="Proteomes" id="UP000265703"/>
    </source>
</evidence>
<reference evidence="1 2" key="1">
    <citation type="submission" date="2018-06" db="EMBL/GenBank/DDBJ databases">
        <title>Comparative genomics reveals the genomic features of Rhizophagus irregularis, R. cerebriforme, R. diaphanum and Gigaspora rosea, and their symbiotic lifestyle signature.</title>
        <authorList>
            <person name="Morin E."/>
            <person name="San Clemente H."/>
            <person name="Chen E.C.H."/>
            <person name="De La Providencia I."/>
            <person name="Hainaut M."/>
            <person name="Kuo A."/>
            <person name="Kohler A."/>
            <person name="Murat C."/>
            <person name="Tang N."/>
            <person name="Roy S."/>
            <person name="Loubradou J."/>
            <person name="Henrissat B."/>
            <person name="Grigoriev I.V."/>
            <person name="Corradi N."/>
            <person name="Roux C."/>
            <person name="Martin F.M."/>
        </authorList>
    </citation>
    <scope>NUCLEOTIDE SEQUENCE [LARGE SCALE GENOMIC DNA]</scope>
    <source>
        <strain evidence="1 2">DAOM 227022</strain>
    </source>
</reference>
<proteinExistence type="predicted"/>
<gene>
    <name evidence="1" type="ORF">C1645_813971</name>
</gene>
<organism evidence="1 2">
    <name type="scientific">Glomus cerebriforme</name>
    <dbReference type="NCBI Taxonomy" id="658196"/>
    <lineage>
        <taxon>Eukaryota</taxon>
        <taxon>Fungi</taxon>
        <taxon>Fungi incertae sedis</taxon>
        <taxon>Mucoromycota</taxon>
        <taxon>Glomeromycotina</taxon>
        <taxon>Glomeromycetes</taxon>
        <taxon>Glomerales</taxon>
        <taxon>Glomeraceae</taxon>
        <taxon>Glomus</taxon>
    </lineage>
</organism>
<dbReference type="AlphaFoldDB" id="A0A397TR87"/>
<evidence type="ECO:0000313" key="1">
    <source>
        <dbReference type="EMBL" id="RIA97551.1"/>
    </source>
</evidence>
<accession>A0A397TR87</accession>
<dbReference type="Proteomes" id="UP000265703">
    <property type="component" value="Unassembled WGS sequence"/>
</dbReference>
<sequence length="119" mass="13983">MALDSHFEGFRKLNSRKLKYDSDSHFEGLEVEMTSASDLTSWTSKDFGFRFDFFDFEIEDSSGWSHDMNIQDFKGYEREYCRILKVFGVGVADSKISKVLGFGFWKSEIQTLDIWICWN</sequence>
<protein>
    <submittedName>
        <fullName evidence="1">Uncharacterized protein</fullName>
    </submittedName>
</protein>
<keyword evidence="2" id="KW-1185">Reference proteome</keyword>
<dbReference type="EMBL" id="QKYT01000028">
    <property type="protein sequence ID" value="RIA97551.1"/>
    <property type="molecule type" value="Genomic_DNA"/>
</dbReference>
<comment type="caution">
    <text evidence="1">The sequence shown here is derived from an EMBL/GenBank/DDBJ whole genome shotgun (WGS) entry which is preliminary data.</text>
</comment>
<name>A0A397TR87_9GLOM</name>